<evidence type="ECO:0000256" key="4">
    <source>
        <dbReference type="ARBA" id="ARBA00022989"/>
    </source>
</evidence>
<dbReference type="Pfam" id="PF00057">
    <property type="entry name" value="Ldl_recept_a"/>
    <property type="match status" value="2"/>
</dbReference>
<dbReference type="GO" id="GO:0007169">
    <property type="term" value="P:cell surface receptor protein tyrosine kinase signaling pathway"/>
    <property type="evidence" value="ECO:0007669"/>
    <property type="project" value="TreeGrafter"/>
</dbReference>
<dbReference type="Pfam" id="PF01122">
    <property type="entry name" value="Cobalamin_bind"/>
    <property type="match status" value="1"/>
</dbReference>
<dbReference type="Pfam" id="PF00041">
    <property type="entry name" value="fn3"/>
    <property type="match status" value="1"/>
</dbReference>
<feature type="disulfide bond" evidence="10">
    <location>
        <begin position="151"/>
        <end position="163"/>
    </location>
</feature>
<feature type="transmembrane region" description="Helical" evidence="11">
    <location>
        <begin position="115"/>
        <end position="136"/>
    </location>
</feature>
<reference evidence="14" key="2">
    <citation type="submission" date="2020-06" db="EMBL/GenBank/DDBJ databases">
        <authorList>
            <person name="Sheffer M."/>
        </authorList>
    </citation>
    <scope>NUCLEOTIDE SEQUENCE</scope>
</reference>
<dbReference type="CDD" id="cd00063">
    <property type="entry name" value="FN3"/>
    <property type="match status" value="1"/>
</dbReference>
<reference evidence="14" key="1">
    <citation type="journal article" date="2020" name="bioRxiv">
        <title>Chromosome-level reference genome of the European wasp spider Argiope bruennichi: a resource for studies on range expansion and evolutionary adaptation.</title>
        <authorList>
            <person name="Sheffer M.M."/>
            <person name="Hoppe A."/>
            <person name="Krehenwinkel H."/>
            <person name="Uhl G."/>
            <person name="Kuss A.W."/>
            <person name="Jensen L."/>
            <person name="Jensen C."/>
            <person name="Gillespie R.G."/>
            <person name="Hoff K.J."/>
            <person name="Prost S."/>
        </authorList>
    </citation>
    <scope>NUCLEOTIDE SEQUENCE</scope>
</reference>
<dbReference type="Pfam" id="PF07714">
    <property type="entry name" value="PK_Tyr_Ser-Thr"/>
    <property type="match status" value="1"/>
</dbReference>
<feature type="binding site" evidence="8">
    <location>
        <position position="440"/>
    </location>
    <ligand>
        <name>cyanocob(III)alamin</name>
        <dbReference type="ChEBI" id="CHEBI:17439"/>
    </ligand>
</feature>
<dbReference type="InterPro" id="IPR001245">
    <property type="entry name" value="Ser-Thr/Tyr_kinase_cat_dom"/>
</dbReference>
<dbReference type="GO" id="GO:0005524">
    <property type="term" value="F:ATP binding"/>
    <property type="evidence" value="ECO:0007669"/>
    <property type="project" value="InterPro"/>
</dbReference>
<keyword evidence="14" id="KW-0418">Kinase</keyword>
<dbReference type="InterPro" id="IPR036055">
    <property type="entry name" value="LDL_receptor-like_sf"/>
</dbReference>
<comment type="subcellular location">
    <subcellularLocation>
        <location evidence="1">Membrane</location>
        <topology evidence="1">Single-pass type I membrane protein</topology>
    </subcellularLocation>
</comment>
<dbReference type="InterPro" id="IPR036116">
    <property type="entry name" value="FN3_sf"/>
</dbReference>
<gene>
    <name evidence="14" type="ORF">HNY73_009112</name>
</gene>
<evidence type="ECO:0000256" key="10">
    <source>
        <dbReference type="PROSITE-ProRule" id="PRU00124"/>
    </source>
</evidence>
<dbReference type="SUPFAM" id="SSF48239">
    <property type="entry name" value="Terpenoid cyclases/Protein prenyltransferases"/>
    <property type="match status" value="1"/>
</dbReference>
<evidence type="ECO:0000256" key="2">
    <source>
        <dbReference type="ARBA" id="ARBA00022692"/>
    </source>
</evidence>
<accession>A0A8T0FB84</accession>
<feature type="transmembrane region" description="Helical" evidence="11">
    <location>
        <begin position="918"/>
        <end position="941"/>
    </location>
</feature>
<keyword evidence="4 11" id="KW-1133">Transmembrane helix</keyword>
<dbReference type="GO" id="GO:0015889">
    <property type="term" value="P:cobalamin transport"/>
    <property type="evidence" value="ECO:0007669"/>
    <property type="project" value="InterPro"/>
</dbReference>
<keyword evidence="6 9" id="KW-1015">Disulfide bond</keyword>
<feature type="binding site" evidence="8">
    <location>
        <position position="396"/>
    </location>
    <ligand>
        <name>cyanocob(III)alamin</name>
        <dbReference type="ChEBI" id="CHEBI:17439"/>
    </ligand>
</feature>
<dbReference type="PRINTS" id="PR00109">
    <property type="entry name" value="TYRKINASE"/>
</dbReference>
<evidence type="ECO:0000259" key="12">
    <source>
        <dbReference type="PROSITE" id="PS50011"/>
    </source>
</evidence>
<dbReference type="GO" id="GO:0005886">
    <property type="term" value="C:plasma membrane"/>
    <property type="evidence" value="ECO:0007669"/>
    <property type="project" value="TreeGrafter"/>
</dbReference>
<dbReference type="SUPFAM" id="SSF49265">
    <property type="entry name" value="Fibronectin type III"/>
    <property type="match status" value="1"/>
</dbReference>
<keyword evidence="7" id="KW-0325">Glycoprotein</keyword>
<feature type="transmembrane region" description="Helical" evidence="11">
    <location>
        <begin position="638"/>
        <end position="659"/>
    </location>
</feature>
<dbReference type="Gene3D" id="3.30.200.20">
    <property type="entry name" value="Phosphorylase Kinase, domain 1"/>
    <property type="match status" value="1"/>
</dbReference>
<name>A0A8T0FB84_ARGBR</name>
<dbReference type="SUPFAM" id="SSF56112">
    <property type="entry name" value="Protein kinase-like (PK-like)"/>
    <property type="match status" value="1"/>
</dbReference>
<dbReference type="Gene3D" id="4.10.400.10">
    <property type="entry name" value="Low-density Lipoprotein Receptor"/>
    <property type="match status" value="2"/>
</dbReference>
<dbReference type="Gene3D" id="1.10.510.10">
    <property type="entry name" value="Transferase(Phosphotransferase) domain 1"/>
    <property type="match status" value="1"/>
</dbReference>
<dbReference type="PANTHER" id="PTHR24416">
    <property type="entry name" value="TYROSINE-PROTEIN KINASE RECEPTOR"/>
    <property type="match status" value="1"/>
</dbReference>
<dbReference type="GO" id="GO:0031419">
    <property type="term" value="F:cobalamin binding"/>
    <property type="evidence" value="ECO:0007669"/>
    <property type="project" value="InterPro"/>
</dbReference>
<dbReference type="InterPro" id="IPR002157">
    <property type="entry name" value="Cbl-bd_prot"/>
</dbReference>
<feature type="disulfide bond" evidence="10">
    <location>
        <begin position="218"/>
        <end position="233"/>
    </location>
</feature>
<dbReference type="PROSITE" id="PS50011">
    <property type="entry name" value="PROTEIN_KINASE_DOM"/>
    <property type="match status" value="1"/>
</dbReference>
<organism evidence="14 15">
    <name type="scientific">Argiope bruennichi</name>
    <name type="common">Wasp spider</name>
    <name type="synonym">Aranea bruennichi</name>
    <dbReference type="NCBI Taxonomy" id="94029"/>
    <lineage>
        <taxon>Eukaryota</taxon>
        <taxon>Metazoa</taxon>
        <taxon>Ecdysozoa</taxon>
        <taxon>Arthropoda</taxon>
        <taxon>Chelicerata</taxon>
        <taxon>Arachnida</taxon>
        <taxon>Araneae</taxon>
        <taxon>Araneomorphae</taxon>
        <taxon>Entelegynae</taxon>
        <taxon>Araneoidea</taxon>
        <taxon>Araneidae</taxon>
        <taxon>Argiope</taxon>
    </lineage>
</organism>
<feature type="domain" description="Protein kinase" evidence="12">
    <location>
        <begin position="999"/>
        <end position="1261"/>
    </location>
</feature>
<dbReference type="InterPro" id="IPR002172">
    <property type="entry name" value="LDrepeatLR_classA_rpt"/>
</dbReference>
<evidence type="ECO:0000256" key="7">
    <source>
        <dbReference type="ARBA" id="ARBA00023180"/>
    </source>
</evidence>
<dbReference type="PRINTS" id="PR00261">
    <property type="entry name" value="LDLRECEPTOR"/>
</dbReference>
<sequence>MLDIEACIYCLDNYILALWEQLPGEAKRFYYREIKPLIPKMKFCWPFILKGDETILDYMPGRLFGDLVTFNQYTFEYSASIGDSAATEYYFQRLMLNEKDESLPQVVQALEKQTFFRYMLLGFAFGTVFFFCSVDAERFRQKMLKYYDGPCYFDQYRCENNNCVARSDLCDDRNDCGDNSDEQYCSRYTSNECPKHRSFFCGGNRGNSDKCIPMKWACDGYKDCSNGQDEMQCSDDIESMRPYLLQKSRYKALNWLHHLRRENQPTGKWGSDVGRIAVTFYLSNDSNFRVNRTIRDEISYELNMDLLSRLALKKVEDISSTELAYYINAFLVTCIDPRKYYVLDLVSELRRRVDAQNYTNPSVMLALCNAGERITERDVEKLIGVFWKAHREFWTDIQALAVLALACAAKQPYGVFDLVEISELTMELKKHQYRNGTVENLKTTALVLQALFASEREADEENFDEEKAVKQILRSQKEDGSFGNIANTYYVLPVLGYRSLVNISSSHCKAPVIDEKDALKDLMNQIGEKMSVHFSLWIGNNRSVERMITLNVPADSSFYRIMEFAAGVDNRFRFEYSVRNGKPFIYSISEIQDDPENGMFWFLFKASSSNEGDLELIMKSPADVVPKKAIDYPYIVKYFNILCIFLITLLVICIKRSLYISGPDLVVSNVTESKVHVVWTPLKIPGKVIEKYQVSAYPLQSFGTDILKQNEWTFSNSSSRTDLVGLHPGTKYNISVWAVTSDGRTDPTTKIVWTEVGDPEEPPPVEILEKNGKTMLVNIPVGLSDKGPITSYFVVPVQKRNIILFNPEELSNYSTSQEIGLPYYIAANLTPEQANKTFTVGDGRTYNGYFNAPLSEEKDYEVLVGVVSSLNEVTKVSYSPLRSTLDDGIPGVSRAQTSSTVSVILSAAIAQTSSTVSVILSAAIGVCGFLLVLSVILYFLLRRHYGKRRPSDEMVLRVHEGDENGFVPGMLQLSEDADLSEVYETLRGKYWQIPRSNLVVHQTVLGVGQFGEVREGVVHRRSQSIPCVVQHMQAPSLLGDKEKRALLCELDQMSRVGFHANVVEFLGACDERDVLQVAIEHHPSSLRGLLLRSRQPPGGKVSSLSEPLLLELASGIAQGMAHLADRGILHRHLSARNILIAEGSIPKVAHFGLGYYNPLGKKLLYTRWTAPEVLNLNTYTCKSDVWAFGVLLWELFTLGGSPYVSLPTRDILPRVMQGMRLPQPKGVFDELFQLMLHCWELDADERPSFMELATSLQSMFLNAKEHINFQDCVNYQYAKFDPAAEDQ</sequence>
<evidence type="ECO:0000259" key="13">
    <source>
        <dbReference type="PROSITE" id="PS50853"/>
    </source>
</evidence>
<dbReference type="SMART" id="SM00060">
    <property type="entry name" value="FN3"/>
    <property type="match status" value="1"/>
</dbReference>
<dbReference type="PROSITE" id="PS50853">
    <property type="entry name" value="FN3"/>
    <property type="match status" value="1"/>
</dbReference>
<keyword evidence="2 11" id="KW-0812">Transmembrane</keyword>
<dbReference type="CDD" id="cd00112">
    <property type="entry name" value="LDLa"/>
    <property type="match status" value="2"/>
</dbReference>
<dbReference type="Pfam" id="PF23144">
    <property type="entry name" value="Fn3_PTPRU"/>
    <property type="match status" value="1"/>
</dbReference>
<dbReference type="SUPFAM" id="SSF57424">
    <property type="entry name" value="LDL receptor-like module"/>
    <property type="match status" value="2"/>
</dbReference>
<feature type="binding site" evidence="8">
    <location>
        <begin position="601"/>
        <end position="603"/>
    </location>
    <ligand>
        <name>cyanocob(III)alamin</name>
        <dbReference type="ChEBI" id="CHEBI:17439"/>
    </ligand>
</feature>
<dbReference type="InterPro" id="IPR000719">
    <property type="entry name" value="Prot_kinase_dom"/>
</dbReference>
<evidence type="ECO:0000256" key="3">
    <source>
        <dbReference type="ARBA" id="ARBA00022729"/>
    </source>
</evidence>
<dbReference type="Gene3D" id="2.60.40.10">
    <property type="entry name" value="Immunoglobulins"/>
    <property type="match status" value="1"/>
</dbReference>
<dbReference type="InterPro" id="IPR050122">
    <property type="entry name" value="RTK"/>
</dbReference>
<feature type="domain" description="Fibronectin type-III" evidence="13">
    <location>
        <begin position="661"/>
        <end position="759"/>
    </location>
</feature>
<dbReference type="InterPro" id="IPR057598">
    <property type="entry name" value="Fn3_PTPRU"/>
</dbReference>
<evidence type="ECO:0000256" key="5">
    <source>
        <dbReference type="ARBA" id="ARBA00023136"/>
    </source>
</evidence>
<keyword evidence="14" id="KW-0808">Transferase</keyword>
<proteinExistence type="predicted"/>
<keyword evidence="15" id="KW-1185">Reference proteome</keyword>
<keyword evidence="8" id="KW-0170">Cobalt</keyword>
<comment type="caution">
    <text evidence="10">Lacks conserved residue(s) required for the propagation of feature annotation.</text>
</comment>
<evidence type="ECO:0000256" key="8">
    <source>
        <dbReference type="PIRSR" id="PIRSR602157-1"/>
    </source>
</evidence>
<dbReference type="PANTHER" id="PTHR24416:SF622">
    <property type="entry name" value="PROTEIN KINASE DOMAIN-CONTAINING PROTEIN"/>
    <property type="match status" value="1"/>
</dbReference>
<dbReference type="InterPro" id="IPR013783">
    <property type="entry name" value="Ig-like_fold"/>
</dbReference>
<dbReference type="Gene3D" id="1.50.10.20">
    <property type="match status" value="1"/>
</dbReference>
<evidence type="ECO:0000313" key="14">
    <source>
        <dbReference type="EMBL" id="KAF8787528.1"/>
    </source>
</evidence>
<evidence type="ECO:0000256" key="9">
    <source>
        <dbReference type="PIRSR" id="PIRSR602157-2"/>
    </source>
</evidence>
<dbReference type="GO" id="GO:0043235">
    <property type="term" value="C:receptor complex"/>
    <property type="evidence" value="ECO:0007669"/>
    <property type="project" value="TreeGrafter"/>
</dbReference>
<evidence type="ECO:0000256" key="11">
    <source>
        <dbReference type="SAM" id="Phobius"/>
    </source>
</evidence>
<evidence type="ECO:0000313" key="15">
    <source>
        <dbReference type="Proteomes" id="UP000807504"/>
    </source>
</evidence>
<dbReference type="InterPro" id="IPR008930">
    <property type="entry name" value="Terpenoid_cyclase/PrenylTrfase"/>
</dbReference>
<dbReference type="PROSITE" id="PS50068">
    <property type="entry name" value="LDLRA_2"/>
    <property type="match status" value="2"/>
</dbReference>
<evidence type="ECO:0000256" key="1">
    <source>
        <dbReference type="ARBA" id="ARBA00004479"/>
    </source>
</evidence>
<dbReference type="Proteomes" id="UP000807504">
    <property type="component" value="Unassembled WGS sequence"/>
</dbReference>
<keyword evidence="3" id="KW-0732">Signal</keyword>
<feature type="disulfide bond" evidence="9">
    <location>
        <begin position="368"/>
        <end position="407"/>
    </location>
</feature>
<dbReference type="SMART" id="SM00192">
    <property type="entry name" value="LDLa"/>
    <property type="match status" value="2"/>
</dbReference>
<dbReference type="Gene3D" id="2.170.130.30">
    <property type="match status" value="1"/>
</dbReference>
<protein>
    <submittedName>
        <fullName evidence="14">Putative tyrosine-protein kinase Wsck like protein</fullName>
    </submittedName>
</protein>
<comment type="caution">
    <text evidence="14">The sequence shown here is derived from an EMBL/GenBank/DDBJ whole genome shotgun (WGS) entry which is preliminary data.</text>
</comment>
<feature type="disulfide bond" evidence="10">
    <location>
        <begin position="158"/>
        <end position="176"/>
    </location>
</feature>
<dbReference type="CDD" id="cd00192">
    <property type="entry name" value="PTKc"/>
    <property type="match status" value="1"/>
</dbReference>
<dbReference type="GO" id="GO:0004714">
    <property type="term" value="F:transmembrane receptor protein tyrosine kinase activity"/>
    <property type="evidence" value="ECO:0007669"/>
    <property type="project" value="UniProtKB-ARBA"/>
</dbReference>
<evidence type="ECO:0000256" key="6">
    <source>
        <dbReference type="ARBA" id="ARBA00023157"/>
    </source>
</evidence>
<keyword evidence="5 11" id="KW-0472">Membrane</keyword>
<dbReference type="CDD" id="cd12087">
    <property type="entry name" value="TM_EGFR-like"/>
    <property type="match status" value="1"/>
</dbReference>
<feature type="disulfide bond" evidence="10">
    <location>
        <begin position="170"/>
        <end position="185"/>
    </location>
</feature>
<dbReference type="InterPro" id="IPR003961">
    <property type="entry name" value="FN3_dom"/>
</dbReference>
<dbReference type="EMBL" id="JABXBU010000015">
    <property type="protein sequence ID" value="KAF8787528.1"/>
    <property type="molecule type" value="Genomic_DNA"/>
</dbReference>
<dbReference type="InterPro" id="IPR011009">
    <property type="entry name" value="Kinase-like_dom_sf"/>
</dbReference>